<dbReference type="RefSeq" id="WP_109889267.1">
    <property type="nucleotide sequence ID" value="NZ_CP029550.1"/>
</dbReference>
<keyword evidence="2" id="KW-0812">Transmembrane</keyword>
<feature type="region of interest" description="Disordered" evidence="1">
    <location>
        <begin position="99"/>
        <end position="124"/>
    </location>
</feature>
<feature type="transmembrane region" description="Helical" evidence="2">
    <location>
        <begin position="33"/>
        <end position="56"/>
    </location>
</feature>
<proteinExistence type="predicted"/>
<evidence type="ECO:0000256" key="1">
    <source>
        <dbReference type="SAM" id="MobiDB-lite"/>
    </source>
</evidence>
<accession>A0A2U8W603</accession>
<protein>
    <submittedName>
        <fullName evidence="3">Uncharacterized protein</fullName>
    </submittedName>
</protein>
<name>A0A2U8W603_9HYPH</name>
<feature type="compositionally biased region" description="Basic residues" evidence="1">
    <location>
        <begin position="241"/>
        <end position="259"/>
    </location>
</feature>
<dbReference type="Proteomes" id="UP000245926">
    <property type="component" value="Chromosome"/>
</dbReference>
<organism evidence="3 4">
    <name type="scientific">Methylobacterium durans</name>
    <dbReference type="NCBI Taxonomy" id="2202825"/>
    <lineage>
        <taxon>Bacteria</taxon>
        <taxon>Pseudomonadati</taxon>
        <taxon>Pseudomonadota</taxon>
        <taxon>Alphaproteobacteria</taxon>
        <taxon>Hyphomicrobiales</taxon>
        <taxon>Methylobacteriaceae</taxon>
        <taxon>Methylobacterium</taxon>
    </lineage>
</organism>
<dbReference type="OrthoDB" id="8455715at2"/>
<dbReference type="AlphaFoldDB" id="A0A2U8W603"/>
<keyword evidence="4" id="KW-1185">Reference proteome</keyword>
<reference evidence="4" key="1">
    <citation type="submission" date="2018-05" db="EMBL/GenBank/DDBJ databases">
        <title>Complete Genome Sequence of Methylobacterium sp. 17SD2-17.</title>
        <authorList>
            <person name="Srinivasan S."/>
        </authorList>
    </citation>
    <scope>NUCLEOTIDE SEQUENCE [LARGE SCALE GENOMIC DNA]</scope>
    <source>
        <strain evidence="4">17SD2-17</strain>
    </source>
</reference>
<evidence type="ECO:0000313" key="3">
    <source>
        <dbReference type="EMBL" id="AWN40802.1"/>
    </source>
</evidence>
<evidence type="ECO:0000313" key="4">
    <source>
        <dbReference type="Proteomes" id="UP000245926"/>
    </source>
</evidence>
<sequence>MIVALLALAVAMMIGGTASVIQGFPFVRLESGLAMVIAGATVASAGAVIAGLAVVADRIRRVERALALDAAVPAAPDFGALPRSGAPAFAGTGFPGAALPPDAFAPRSEPAAPDGPRGRPSLGLGAAAPLGGAAFGGLAAGAALSSGGVALPDLGTGPSRAAGAERRGAEPELPELELPEPELPLPEPEQTGDSGLSADRREPIVDAVPEPDDGIAPRTTCSRARNRPRILRRTTSPCARRFGRSRPKGRPRSGRRSGQRTRAAPPRRMSRKPPPPRRRARSSAPIPPAETPT</sequence>
<keyword evidence="2" id="KW-0472">Membrane</keyword>
<keyword evidence="2" id="KW-1133">Transmembrane helix</keyword>
<feature type="region of interest" description="Disordered" evidence="1">
    <location>
        <begin position="155"/>
        <end position="293"/>
    </location>
</feature>
<dbReference type="KEGG" id="mets:DK389_10030"/>
<feature type="compositionally biased region" description="Basic residues" evidence="1">
    <location>
        <begin position="268"/>
        <end position="281"/>
    </location>
</feature>
<gene>
    <name evidence="3" type="ORF">DK389_10030</name>
</gene>
<evidence type="ECO:0000256" key="2">
    <source>
        <dbReference type="SAM" id="Phobius"/>
    </source>
</evidence>
<dbReference type="EMBL" id="CP029550">
    <property type="protein sequence ID" value="AWN40802.1"/>
    <property type="molecule type" value="Genomic_DNA"/>
</dbReference>